<protein>
    <submittedName>
        <fullName evidence="2">RanBP2-type domain-containing protein</fullName>
    </submittedName>
</protein>
<dbReference type="RefSeq" id="XP_070918664.1">
    <property type="nucleotide sequence ID" value="XM_071062563.1"/>
</dbReference>
<proteinExistence type="predicted"/>
<gene>
    <name evidence="2" type="ORF">MFIFM68171_07143</name>
</gene>
<dbReference type="GeneID" id="98177886"/>
<accession>A0ABQ0GGQ8</accession>
<dbReference type="Proteomes" id="UP001628179">
    <property type="component" value="Unassembled WGS sequence"/>
</dbReference>
<evidence type="ECO:0000313" key="2">
    <source>
        <dbReference type="EMBL" id="GAB1316933.1"/>
    </source>
</evidence>
<keyword evidence="1" id="KW-1133">Transmembrane helix</keyword>
<evidence type="ECO:0000256" key="1">
    <source>
        <dbReference type="SAM" id="Phobius"/>
    </source>
</evidence>
<dbReference type="EMBL" id="BAAFSV010000004">
    <property type="protein sequence ID" value="GAB1316933.1"/>
    <property type="molecule type" value="Genomic_DNA"/>
</dbReference>
<evidence type="ECO:0000313" key="3">
    <source>
        <dbReference type="Proteomes" id="UP001628179"/>
    </source>
</evidence>
<organism evidence="2 3">
    <name type="scientific">Madurella fahalii</name>
    <dbReference type="NCBI Taxonomy" id="1157608"/>
    <lineage>
        <taxon>Eukaryota</taxon>
        <taxon>Fungi</taxon>
        <taxon>Dikarya</taxon>
        <taxon>Ascomycota</taxon>
        <taxon>Pezizomycotina</taxon>
        <taxon>Sordariomycetes</taxon>
        <taxon>Sordariomycetidae</taxon>
        <taxon>Sordariales</taxon>
        <taxon>Sordariales incertae sedis</taxon>
        <taxon>Madurella</taxon>
    </lineage>
</organism>
<comment type="caution">
    <text evidence="2">The sequence shown here is derived from an EMBL/GenBank/DDBJ whole genome shotgun (WGS) entry which is preliminary data.</text>
</comment>
<reference evidence="2 3" key="1">
    <citation type="submission" date="2024-09" db="EMBL/GenBank/DDBJ databases">
        <title>Itraconazole resistance in Madurella fahalii resulting from another homologue of gene encoding cytochrome P450 14-alpha sterol demethylase (CYP51).</title>
        <authorList>
            <person name="Yoshioka I."/>
            <person name="Fahal A.H."/>
            <person name="Kaneko S."/>
            <person name="Yaguchi T."/>
        </authorList>
    </citation>
    <scope>NUCLEOTIDE SEQUENCE [LARGE SCALE GENOMIC DNA]</scope>
    <source>
        <strain evidence="2 3">IFM 68171</strain>
    </source>
</reference>
<keyword evidence="1" id="KW-0812">Transmembrane</keyword>
<sequence length="403" mass="45947">MAFPLQTVTTAELKELCQALWDWELCGECQATEGTTIRTRRCREAHCLWGQRSERLGPFFNFYREATCSYVPDFFGDDEQALRSHRDLFEIIRIIRKYGYTLPRRLCVRECFASRDVNRQSLVPETDQDRAFDLAARVLTMTNICADSRDIVLQGNKDEEGMGSSAPAIWPSTKCLQDSMIDLFSSRIHPSLQPGDPQEAHIKTSLTADNLRKIARLRIEGTDNLLDHLKLDASGSVQVFHHTTFLKEHLLATKARESDGPEKSSLSPPCLPRELALETLYTLQLLFPPGGKSQATLRNLVSKQGFDPDCLRFGTALFEFPHEKKRALCFPVWGTRLMDLYDEIENPKPRSTLDAWLERRSKSRHIMLVTMIGVLVAVLLGVLGLCVSIFQTWIAWQEWKSPK</sequence>
<feature type="transmembrane region" description="Helical" evidence="1">
    <location>
        <begin position="366"/>
        <end position="396"/>
    </location>
</feature>
<name>A0ABQ0GGQ8_9PEZI</name>
<keyword evidence="3" id="KW-1185">Reference proteome</keyword>
<keyword evidence="1" id="KW-0472">Membrane</keyword>